<dbReference type="Proteomes" id="UP000472272">
    <property type="component" value="Chromosome 16"/>
</dbReference>
<dbReference type="PROSITE" id="PS50835">
    <property type="entry name" value="IG_LIKE"/>
    <property type="match status" value="1"/>
</dbReference>
<evidence type="ECO:0000256" key="1">
    <source>
        <dbReference type="SAM" id="SignalP"/>
    </source>
</evidence>
<feature type="chain" id="PRO_5025578258" description="Ig-like domain-containing protein" evidence="1">
    <location>
        <begin position="17"/>
        <end position="106"/>
    </location>
</feature>
<keyword evidence="4" id="KW-1185">Reference proteome</keyword>
<evidence type="ECO:0000313" key="3">
    <source>
        <dbReference type="Ensembl" id="ENSPMRP00000029192.1"/>
    </source>
</evidence>
<reference evidence="3" key="3">
    <citation type="submission" date="2025-09" db="UniProtKB">
        <authorList>
            <consortium name="Ensembl"/>
        </authorList>
    </citation>
    <scope>IDENTIFICATION</scope>
</reference>
<name>A0A670K2K3_PODMU</name>
<protein>
    <recommendedName>
        <fullName evidence="2">Ig-like domain-containing protein</fullName>
    </recommendedName>
</protein>
<dbReference type="SMART" id="SM00406">
    <property type="entry name" value="IGv"/>
    <property type="match status" value="1"/>
</dbReference>
<dbReference type="InterPro" id="IPR003599">
    <property type="entry name" value="Ig_sub"/>
</dbReference>
<feature type="domain" description="Ig-like" evidence="2">
    <location>
        <begin position="14"/>
        <end position="106"/>
    </location>
</feature>
<keyword evidence="1" id="KW-0732">Signal</keyword>
<reference evidence="3" key="2">
    <citation type="submission" date="2025-08" db="UniProtKB">
        <authorList>
            <consortium name="Ensembl"/>
        </authorList>
    </citation>
    <scope>IDENTIFICATION</scope>
</reference>
<dbReference type="InterPro" id="IPR013783">
    <property type="entry name" value="Ig-like_fold"/>
</dbReference>
<evidence type="ECO:0000259" key="2">
    <source>
        <dbReference type="PROSITE" id="PS50835"/>
    </source>
</evidence>
<evidence type="ECO:0000313" key="4">
    <source>
        <dbReference type="Proteomes" id="UP000472272"/>
    </source>
</evidence>
<dbReference type="InterPro" id="IPR013106">
    <property type="entry name" value="Ig_V-set"/>
</dbReference>
<dbReference type="Gene3D" id="2.60.40.10">
    <property type="entry name" value="Immunoglobulins"/>
    <property type="match status" value="1"/>
</dbReference>
<reference evidence="3 4" key="1">
    <citation type="journal article" date="2019" name="Proc. Natl. Acad. Sci. U.S.A.">
        <title>Regulatory changes in pterin and carotenoid genes underlie balanced color polymorphisms in the wall lizard.</title>
        <authorList>
            <person name="Andrade P."/>
            <person name="Pinho C."/>
            <person name="Perez I de Lanuza G."/>
            <person name="Afonso S."/>
            <person name="Brejcha J."/>
            <person name="Rubin C.J."/>
            <person name="Wallerman O."/>
            <person name="Pereira P."/>
            <person name="Sabatino S.J."/>
            <person name="Bellati A."/>
            <person name="Pellitteri-Rosa D."/>
            <person name="Bosakova Z."/>
            <person name="Bunikis I."/>
            <person name="Carretero M.A."/>
            <person name="Feiner N."/>
            <person name="Marsik P."/>
            <person name="Pauperio F."/>
            <person name="Salvi D."/>
            <person name="Soler L."/>
            <person name="While G.M."/>
            <person name="Uller T."/>
            <person name="Font E."/>
            <person name="Andersson L."/>
            <person name="Carneiro M."/>
        </authorList>
    </citation>
    <scope>NUCLEOTIDE SEQUENCE</scope>
</reference>
<dbReference type="InterPro" id="IPR036179">
    <property type="entry name" value="Ig-like_dom_sf"/>
</dbReference>
<dbReference type="PANTHER" id="PTHR23267">
    <property type="entry name" value="IMMUNOGLOBULIN LIGHT CHAIN"/>
    <property type="match status" value="1"/>
</dbReference>
<dbReference type="InterPro" id="IPR050150">
    <property type="entry name" value="IgV_Light_Chain"/>
</dbReference>
<dbReference type="SMART" id="SM00409">
    <property type="entry name" value="IG"/>
    <property type="match status" value="1"/>
</dbReference>
<proteinExistence type="predicted"/>
<accession>A0A670K2K3</accession>
<dbReference type="SUPFAM" id="SSF48726">
    <property type="entry name" value="Immunoglobulin"/>
    <property type="match status" value="1"/>
</dbReference>
<dbReference type="OMA" id="WYGSESR"/>
<dbReference type="AlphaFoldDB" id="A0A670K2K3"/>
<dbReference type="GeneTree" id="ENSGT00940000161517"/>
<dbReference type="Ensembl" id="ENSPMRT00000030961.1">
    <property type="protein sequence ID" value="ENSPMRP00000029192.1"/>
    <property type="gene ID" value="ENSPMRG00000018865.1"/>
</dbReference>
<sequence>GALVCLPLLLASLGQTVRLSCSMSSATVTSYYQSWYQQTPGSRPRFLYYYYSSARSGDLSRFSASKEASQNTWYLTISNIQEADEADYHCAVWYGSESRFHSDAVL</sequence>
<dbReference type="InterPro" id="IPR007110">
    <property type="entry name" value="Ig-like_dom"/>
</dbReference>
<dbReference type="Pfam" id="PF07686">
    <property type="entry name" value="V-set"/>
    <property type="match status" value="1"/>
</dbReference>
<organism evidence="3 4">
    <name type="scientific">Podarcis muralis</name>
    <name type="common">Wall lizard</name>
    <name type="synonym">Lacerta muralis</name>
    <dbReference type="NCBI Taxonomy" id="64176"/>
    <lineage>
        <taxon>Eukaryota</taxon>
        <taxon>Metazoa</taxon>
        <taxon>Chordata</taxon>
        <taxon>Craniata</taxon>
        <taxon>Vertebrata</taxon>
        <taxon>Euteleostomi</taxon>
        <taxon>Lepidosauria</taxon>
        <taxon>Squamata</taxon>
        <taxon>Bifurcata</taxon>
        <taxon>Unidentata</taxon>
        <taxon>Episquamata</taxon>
        <taxon>Laterata</taxon>
        <taxon>Lacertibaenia</taxon>
        <taxon>Lacertidae</taxon>
        <taxon>Podarcis</taxon>
    </lineage>
</organism>
<feature type="signal peptide" evidence="1">
    <location>
        <begin position="1"/>
        <end position="16"/>
    </location>
</feature>